<comment type="caution">
    <text evidence="2">The sequence shown here is derived from an EMBL/GenBank/DDBJ whole genome shotgun (WGS) entry which is preliminary data.</text>
</comment>
<proteinExistence type="predicted"/>
<evidence type="ECO:0000313" key="2">
    <source>
        <dbReference type="EMBL" id="CAD8206883.1"/>
    </source>
</evidence>
<evidence type="ECO:0008006" key="4">
    <source>
        <dbReference type="Google" id="ProtNLM"/>
    </source>
</evidence>
<name>A0A8S1XZ09_PAROT</name>
<dbReference type="OMA" id="NNFNEAH"/>
<dbReference type="Proteomes" id="UP000683925">
    <property type="component" value="Unassembled WGS sequence"/>
</dbReference>
<organism evidence="2 3">
    <name type="scientific">Paramecium octaurelia</name>
    <dbReference type="NCBI Taxonomy" id="43137"/>
    <lineage>
        <taxon>Eukaryota</taxon>
        <taxon>Sar</taxon>
        <taxon>Alveolata</taxon>
        <taxon>Ciliophora</taxon>
        <taxon>Intramacronucleata</taxon>
        <taxon>Oligohymenophorea</taxon>
        <taxon>Peniculida</taxon>
        <taxon>Parameciidae</taxon>
        <taxon>Paramecium</taxon>
    </lineage>
</organism>
<reference evidence="2" key="1">
    <citation type="submission" date="2021-01" db="EMBL/GenBank/DDBJ databases">
        <authorList>
            <consortium name="Genoscope - CEA"/>
            <person name="William W."/>
        </authorList>
    </citation>
    <scope>NUCLEOTIDE SEQUENCE</scope>
</reference>
<evidence type="ECO:0000256" key="1">
    <source>
        <dbReference type="PROSITE-ProRule" id="PRU00339"/>
    </source>
</evidence>
<dbReference type="EMBL" id="CAJJDP010000140">
    <property type="protein sequence ID" value="CAD8206883.1"/>
    <property type="molecule type" value="Genomic_DNA"/>
</dbReference>
<feature type="repeat" description="TPR" evidence="1">
    <location>
        <begin position="558"/>
        <end position="591"/>
    </location>
</feature>
<protein>
    <recommendedName>
        <fullName evidence="4">Tetratricopeptide repeat protein</fullName>
    </recommendedName>
</protein>
<evidence type="ECO:0000313" key="3">
    <source>
        <dbReference type="Proteomes" id="UP000683925"/>
    </source>
</evidence>
<gene>
    <name evidence="2" type="ORF">POCTA_138.1.T1390089</name>
</gene>
<dbReference type="InterPro" id="IPR019734">
    <property type="entry name" value="TPR_rpt"/>
</dbReference>
<keyword evidence="1" id="KW-0802">TPR repeat</keyword>
<dbReference type="AlphaFoldDB" id="A0A8S1XZ09"/>
<keyword evidence="3" id="KW-1185">Reference proteome</keyword>
<accession>A0A8S1XZ09</accession>
<dbReference type="PROSITE" id="PS50005">
    <property type="entry name" value="TPR"/>
    <property type="match status" value="1"/>
</dbReference>
<dbReference type="OrthoDB" id="10369745at2759"/>
<sequence>MNPPIFSCTYVAHNQHPIIKFCLNEKCKEKKDKLCQICWNESHKDHQLDCFPITILYSILQIHLKKLEQLFQQHQSLSKKDQCDSFSQELIDYQDKFKKLIKNQLDEIHIYQDNQILIQFARQCYNNQLQKLLIAFLLNQPIGETAKSTIIQIIQHIYAFDDSEYLLLILTSQIEDLLQLCKYNLALQKINSALKFQLDYFFLAKKYSILIIMSKNQEANQLIYQDDYNNDTIFQGQVMQFVNYHYYKRQHINDDRFNMQLFQSLSLLDQGKIDEANNVIKAELYKKPESLDIVMFYVKFLALYQNKFEEAIHFCKQGMEKYPNCQAYSDAKFLCMLLSDPKQYYSNNLQNISDETKISYAIVLIRSGEFQKAIECLNSIQKHSKKYPEAQSFLFIAQKLFSKNKGGFSFQSMDQSRQQNSPLIQFIQELKNLCLEKKFQSALDLVEKKLFQIPNSLFLNLIKSICLIALKEYGRAEEYLNIARQQYPNEPIIEICYAYNLVGLKQYQQALEIIDNQPLQHGKSDYLELKGQIYFHQGLLDASLNCFKQLQSNQNKMSKIDIYLGLIHQVQKQYNVAINYYDRALQTETDKPQLLYNKALAILDYNIIQKVQPSDVSLEEAKNILQSIKGYSESQWLLVILNFYQNNFNEAHSLLEIIKNDTANSEKAQKLQANIYYKQRVFEKSVNLYQKLNFSSLNKIDILQYIISALLIKNFVLAESLINKSQHQLKSLFYFFKGFLMEFQGKYQESLQFYEEFCSQELSKQAVTECLNIVKAAKLAQRKIFIRLQQNQKVIEFENTIKKEYPNLPLDTNYQDLLISEFEQIHYRATPILSQLENINLILLMDFTKWCVLIDKHDSLNNYLFECIFKQ</sequence>